<name>A0A225VWP3_9STRA</name>
<feature type="domain" description="RSE1/DDB1/CPSF1 second beta-propeller" evidence="6">
    <location>
        <begin position="812"/>
        <end position="1248"/>
    </location>
</feature>
<feature type="compositionally biased region" description="Low complexity" evidence="3">
    <location>
        <begin position="923"/>
        <end position="938"/>
    </location>
</feature>
<feature type="compositionally biased region" description="Polar residues" evidence="3">
    <location>
        <begin position="939"/>
        <end position="952"/>
    </location>
</feature>
<feature type="domain" description="RSE1/DDB1/CPSF1 second beta-propeller" evidence="6">
    <location>
        <begin position="664"/>
        <end position="753"/>
    </location>
</feature>
<feature type="region of interest" description="Disordered" evidence="3">
    <location>
        <begin position="511"/>
        <end position="597"/>
    </location>
</feature>
<keyword evidence="2" id="KW-0539">Nucleus</keyword>
<feature type="compositionally biased region" description="Acidic residues" evidence="3">
    <location>
        <begin position="1317"/>
        <end position="1327"/>
    </location>
</feature>
<dbReference type="InterPro" id="IPR004871">
    <property type="entry name" value="RSE1/DDB1/CPSF1_C"/>
</dbReference>
<comment type="subcellular location">
    <subcellularLocation>
        <location evidence="1">Nucleus</location>
    </subcellularLocation>
</comment>
<feature type="region of interest" description="Disordered" evidence="3">
    <location>
        <begin position="1311"/>
        <end position="1335"/>
    </location>
</feature>
<evidence type="ECO:0000313" key="8">
    <source>
        <dbReference type="Proteomes" id="UP000198211"/>
    </source>
</evidence>
<dbReference type="GO" id="GO:0005634">
    <property type="term" value="C:nucleus"/>
    <property type="evidence" value="ECO:0007669"/>
    <property type="project" value="UniProtKB-SubCell"/>
</dbReference>
<feature type="domain" description="RSE1/DDB1/CPSF1 C-terminal" evidence="4">
    <location>
        <begin position="1365"/>
        <end position="1731"/>
    </location>
</feature>
<dbReference type="Gene3D" id="2.130.10.10">
    <property type="entry name" value="YVTN repeat-like/Quinoprotein amine dehydrogenase"/>
    <property type="match status" value="3"/>
</dbReference>
<dbReference type="InterPro" id="IPR058543">
    <property type="entry name" value="Beta-prop_RSE1/DDB1/CPSF1_2nd"/>
</dbReference>
<feature type="region of interest" description="Disordered" evidence="3">
    <location>
        <begin position="198"/>
        <end position="233"/>
    </location>
</feature>
<dbReference type="PANTHER" id="PTHR10644">
    <property type="entry name" value="DNA REPAIR/RNA PROCESSING CPSF FAMILY"/>
    <property type="match status" value="1"/>
</dbReference>
<dbReference type="GO" id="GO:0003676">
    <property type="term" value="F:nucleic acid binding"/>
    <property type="evidence" value="ECO:0007669"/>
    <property type="project" value="InterPro"/>
</dbReference>
<evidence type="ECO:0000256" key="1">
    <source>
        <dbReference type="ARBA" id="ARBA00004123"/>
    </source>
</evidence>
<dbReference type="Pfam" id="PF03178">
    <property type="entry name" value="CPSF_A"/>
    <property type="match status" value="1"/>
</dbReference>
<feature type="domain" description="RSE1/DDB1/CPSF1 first beta-propeller" evidence="5">
    <location>
        <begin position="284"/>
        <end position="518"/>
    </location>
</feature>
<dbReference type="InterPro" id="IPR050358">
    <property type="entry name" value="RSE1/DDB1/CFT1"/>
</dbReference>
<dbReference type="Pfam" id="PF10433">
    <property type="entry name" value="Beta-prop_RSE1_1st"/>
    <property type="match status" value="1"/>
</dbReference>
<dbReference type="EMBL" id="NBNE01002646">
    <property type="protein sequence ID" value="OWZ09843.1"/>
    <property type="molecule type" value="Genomic_DNA"/>
</dbReference>
<evidence type="ECO:0000313" key="7">
    <source>
        <dbReference type="EMBL" id="OWZ09843.1"/>
    </source>
</evidence>
<comment type="caution">
    <text evidence="7">The sequence shown here is derived from an EMBL/GenBank/DDBJ whole genome shotgun (WGS) entry which is preliminary data.</text>
</comment>
<feature type="compositionally biased region" description="Acidic residues" evidence="3">
    <location>
        <begin position="548"/>
        <end position="557"/>
    </location>
</feature>
<dbReference type="Pfam" id="PF23726">
    <property type="entry name" value="Beta-prop_RSE1_2nd"/>
    <property type="match status" value="2"/>
</dbReference>
<proteinExistence type="predicted"/>
<feature type="compositionally biased region" description="Basic and acidic residues" evidence="3">
    <location>
        <begin position="533"/>
        <end position="547"/>
    </location>
</feature>
<feature type="compositionally biased region" description="Acidic residues" evidence="3">
    <location>
        <begin position="773"/>
        <end position="782"/>
    </location>
</feature>
<feature type="compositionally biased region" description="Basic and acidic residues" evidence="3">
    <location>
        <begin position="896"/>
        <end position="911"/>
    </location>
</feature>
<evidence type="ECO:0000259" key="4">
    <source>
        <dbReference type="Pfam" id="PF03178"/>
    </source>
</evidence>
<gene>
    <name evidence="7" type="ORF">PHMEG_00017390</name>
</gene>
<dbReference type="Proteomes" id="UP000198211">
    <property type="component" value="Unassembled WGS sequence"/>
</dbReference>
<protein>
    <submittedName>
        <fullName evidence="7">Cleavage and polyadenylation specificity factor protein</fullName>
    </submittedName>
</protein>
<dbReference type="STRING" id="4795.A0A225VWP3"/>
<evidence type="ECO:0000256" key="3">
    <source>
        <dbReference type="SAM" id="MobiDB-lite"/>
    </source>
</evidence>
<evidence type="ECO:0000259" key="6">
    <source>
        <dbReference type="Pfam" id="PF23726"/>
    </source>
</evidence>
<keyword evidence="8" id="KW-1185">Reference proteome</keyword>
<feature type="compositionally biased region" description="Polar residues" evidence="3">
    <location>
        <begin position="520"/>
        <end position="532"/>
    </location>
</feature>
<dbReference type="OrthoDB" id="6109at2759"/>
<dbReference type="InterPro" id="IPR018846">
    <property type="entry name" value="Beta-prop_RSE1/DDB1/CPSF1_1st"/>
</dbReference>
<feature type="compositionally biased region" description="Polar residues" evidence="3">
    <location>
        <begin position="566"/>
        <end position="583"/>
    </location>
</feature>
<feature type="region of interest" description="Disordered" evidence="3">
    <location>
        <begin position="755"/>
        <end position="783"/>
    </location>
</feature>
<feature type="region of interest" description="Disordered" evidence="3">
    <location>
        <begin position="893"/>
        <end position="952"/>
    </location>
</feature>
<evidence type="ECO:0000259" key="5">
    <source>
        <dbReference type="Pfam" id="PF10433"/>
    </source>
</evidence>
<feature type="compositionally biased region" description="Basic and acidic residues" evidence="3">
    <location>
        <begin position="219"/>
        <end position="231"/>
    </location>
</feature>
<evidence type="ECO:0000256" key="2">
    <source>
        <dbReference type="ARBA" id="ARBA00023242"/>
    </source>
</evidence>
<dbReference type="InterPro" id="IPR015943">
    <property type="entry name" value="WD40/YVTN_repeat-like_dom_sf"/>
</dbReference>
<organism evidence="7 8">
    <name type="scientific">Phytophthora megakarya</name>
    <dbReference type="NCBI Taxonomy" id="4795"/>
    <lineage>
        <taxon>Eukaryota</taxon>
        <taxon>Sar</taxon>
        <taxon>Stramenopiles</taxon>
        <taxon>Oomycota</taxon>
        <taxon>Peronosporomycetes</taxon>
        <taxon>Peronosporales</taxon>
        <taxon>Peronosporaceae</taxon>
        <taxon>Phytophthora</taxon>
    </lineage>
</organism>
<accession>A0A225VWP3</accession>
<sequence length="1767" mass="195465">MGQHFLFHRDLVAATAVHHAVNARLSSDVQADLVLLGPQWLRIYRVEPSPSPESPVEASKGQVLHLVGSFPLAGVADSVHVLKFDRSLLRRKHRFFGGEEVLLLTFPLFKWVIVGYDRRSRSLATLAMFSFEEDAIGPGATLKGEKNGREQLLGLVTQAAARVDPQTRCGAMLVYSDQLVIVPFRSESMELSFFEEEEFEDGDYGATTADSDEEEDEEEKKLEELVNESRQRGVTSDMNKTLNALLDKSVKVGSKRKRNHMSGLMPNDITGREFLLRLRELEITGKVIDMAFLDGYLEPTLMVLHEENERNSTYGRLAVGFDTYCLSVISINMNTRLHPKIWTVKNLPSDCFRLIPCRAPLGGVVVLSANAFLYYNQTQFHGLATNVFASKTVNQSVFPLGDAVYETPDHEAAQLNIVLYDCQYEYLQEKELLLTLPSGDVYVLSLPYEDTSSRGLYGFGGVSASRNISLSLRMLRSDIQAHCLCINDEKKTLFVGSRSGDSVLFSLDQKKQAGTDGEKTSTQQDEQVTITEESVKEESAPEIKPEPIEDEEDEDDLFLYGAISSKGDTPASNTPADTANGMNGCSVKKEENGTPAEEENGLYDYELRQIDVLPSIGQITSIELGIENNADSNEKREELVISGGYERNGAISVLHNGLRPIVGTEAELNGCRAMWTVSSSLPSATKSSDGRSYNAYLILSVAHRTMVLRTGEGMEPLEDDSGFYTSGPTLAAANLFNKQRIVQIFKQGARVMMEVPEEETSNVDIDPEKPADAEDDEDDEDDVPKVKLVCTQEITLEGDVECGGMNVDTASVGIVSVDVVDPYILLLLTDGSVRLLMGDEEDMELTVIDPEIDYLDGTAASNGATDASKHGSSSSCLFYDWAGMFGENAWGEDFEREERSESAAKESKQENSDDDDDMDALYSTKPSPRATPTTRSSTVKSVPTQTVQTNTDGSVSYPLLMQKDAKMMCGMCFGDGSLHVFSLPDFKKRGVFPYLTFAPQSLVNTLRHYQAGKNKTVQCSAPVLGLNASSSSANDGRIKKSHAINSPVADIIIHRVGPSEDQHNAQYLSRMVMLVFLANGDLLMYSAMPKFESLKPRPNGEVAPVFNFVRVGTDLITRPFLPPKARTSAHNEAGNNPEVNTSAVLAKLRAGFRYPMLTCFYNVNNMSGAFFRGAHPMWILGDRGQPSFIPMCVPSSAASAPKANGTGNKIAAPRVSVPVLSFTPFHHWNCPNGFIYFHSRGALRVCELPSSKTSTILPSSGGFVLQKADFGATLHHMLYLGNHGPGGVAEALEAPTYAVVCSMKMKPVDAERATEVEGAEEEEEPENLDANGNPVGSNVMAPTAEMFPDYDIDHMAHTEEEVYELRLVQTNEFGEWGRRGVFRVHFERYEVVLSVKLMYLYDSSLMKEEVASTSTEWNKKKRPYLVIGTGWVGPHGEDESGRGRLLLYELDYAQYVNEEGGATSGKLPKLRLVFIKEHRQGAISMVTQLGPYVLAAVGSKLIVYEFKSEQLIGCAFYDAQMFIVTLNVVKDFVMYGDVYKSVNFLRWREMQRQLVLLAKDYEPLAVSATEFSVYEKKLALLAVDMDENLHVLQFAPHDIESRGGQRLLRVSDFHLGVQVASMFRKRVDAPGSMAPAANGHAVVPPSCYVNVMGNSEGGVGALIPVGERVFRRLFTLQNVMVNTLPQNCALNPREFRMLKTNAQQRCGRPDAWSKKKWKKSFLDAFVLFRFLRLDYVAQKELARCIGTTPEVVIHNLLEVQHATSTFL</sequence>
<reference evidence="8" key="1">
    <citation type="submission" date="2017-03" db="EMBL/GenBank/DDBJ databases">
        <title>Phytopthora megakarya and P. palmivora, two closely related causual agents of cacao black pod achieved similar genome size and gene model numbers by different mechanisms.</title>
        <authorList>
            <person name="Ali S."/>
            <person name="Shao J."/>
            <person name="Larry D.J."/>
            <person name="Kronmiller B."/>
            <person name="Shen D."/>
            <person name="Strem M.D."/>
            <person name="Melnick R.L."/>
            <person name="Guiltinan M.J."/>
            <person name="Tyler B.M."/>
            <person name="Meinhardt L.W."/>
            <person name="Bailey B.A."/>
        </authorList>
    </citation>
    <scope>NUCLEOTIDE SEQUENCE [LARGE SCALE GENOMIC DNA]</scope>
    <source>
        <strain evidence="8">zdho120</strain>
    </source>
</reference>